<sequence>MVCRDQEKCEKARQEIIEDTQNSDVHCEQCDLSSFDSIRKFVT</sequence>
<accession>T1GZG0</accession>
<reference evidence="2" key="1">
    <citation type="submission" date="2013-02" db="EMBL/GenBank/DDBJ databases">
        <authorList>
            <person name="Hughes D."/>
        </authorList>
    </citation>
    <scope>NUCLEOTIDE SEQUENCE</scope>
    <source>
        <strain>Durham</strain>
        <strain evidence="2">NC isolate 2 -- Noor lab</strain>
    </source>
</reference>
<dbReference type="AlphaFoldDB" id="T1GZG0"/>
<name>T1GZG0_MEGSC</name>
<dbReference type="Gene3D" id="3.40.50.720">
    <property type="entry name" value="NAD(P)-binding Rossmann-like Domain"/>
    <property type="match status" value="1"/>
</dbReference>
<dbReference type="Proteomes" id="UP000015102">
    <property type="component" value="Unassembled WGS sequence"/>
</dbReference>
<proteinExistence type="predicted"/>
<evidence type="ECO:0000313" key="1">
    <source>
        <dbReference type="EnsemblMetazoa" id="MESCA009260-PA"/>
    </source>
</evidence>
<dbReference type="EMBL" id="CAQQ02382393">
    <property type="status" value="NOT_ANNOTATED_CDS"/>
    <property type="molecule type" value="Genomic_DNA"/>
</dbReference>
<keyword evidence="2" id="KW-1185">Reference proteome</keyword>
<dbReference type="STRING" id="36166.T1GZG0"/>
<reference evidence="1" key="2">
    <citation type="submission" date="2015-06" db="UniProtKB">
        <authorList>
            <consortium name="EnsemblMetazoa"/>
        </authorList>
    </citation>
    <scope>IDENTIFICATION</scope>
</reference>
<dbReference type="SUPFAM" id="SSF51735">
    <property type="entry name" value="NAD(P)-binding Rossmann-fold domains"/>
    <property type="match status" value="1"/>
</dbReference>
<dbReference type="EnsemblMetazoa" id="MESCA009260-RA">
    <property type="protein sequence ID" value="MESCA009260-PA"/>
    <property type="gene ID" value="MESCA009260"/>
</dbReference>
<dbReference type="HOGENOM" id="CLU_3244919_0_0_1"/>
<dbReference type="InterPro" id="IPR036291">
    <property type="entry name" value="NAD(P)-bd_dom_sf"/>
</dbReference>
<organism evidence="1 2">
    <name type="scientific">Megaselia scalaris</name>
    <name type="common">Humpbacked fly</name>
    <name type="synonym">Phora scalaris</name>
    <dbReference type="NCBI Taxonomy" id="36166"/>
    <lineage>
        <taxon>Eukaryota</taxon>
        <taxon>Metazoa</taxon>
        <taxon>Ecdysozoa</taxon>
        <taxon>Arthropoda</taxon>
        <taxon>Hexapoda</taxon>
        <taxon>Insecta</taxon>
        <taxon>Pterygota</taxon>
        <taxon>Neoptera</taxon>
        <taxon>Endopterygota</taxon>
        <taxon>Diptera</taxon>
        <taxon>Brachycera</taxon>
        <taxon>Muscomorpha</taxon>
        <taxon>Platypezoidea</taxon>
        <taxon>Phoridae</taxon>
        <taxon>Megaseliini</taxon>
        <taxon>Megaselia</taxon>
    </lineage>
</organism>
<evidence type="ECO:0000313" key="2">
    <source>
        <dbReference type="Proteomes" id="UP000015102"/>
    </source>
</evidence>
<protein>
    <submittedName>
        <fullName evidence="1">Uncharacterized protein</fullName>
    </submittedName>
</protein>